<evidence type="ECO:0000256" key="6">
    <source>
        <dbReference type="ARBA" id="ARBA00022989"/>
    </source>
</evidence>
<evidence type="ECO:0000313" key="11">
    <source>
        <dbReference type="Proteomes" id="UP000248311"/>
    </source>
</evidence>
<dbReference type="CDD" id="cd06261">
    <property type="entry name" value="TM_PBP2"/>
    <property type="match status" value="1"/>
</dbReference>
<dbReference type="GO" id="GO:0043190">
    <property type="term" value="C:ATP-binding cassette (ABC) transporter complex"/>
    <property type="evidence" value="ECO:0007669"/>
    <property type="project" value="InterPro"/>
</dbReference>
<dbReference type="InterPro" id="IPR010065">
    <property type="entry name" value="AA_ABC_transptr_permease_3TM"/>
</dbReference>
<dbReference type="InterPro" id="IPR043429">
    <property type="entry name" value="ArtM/GltK/GlnP/TcyL/YhdX-like"/>
</dbReference>
<dbReference type="Proteomes" id="UP000248311">
    <property type="component" value="Unassembled WGS sequence"/>
</dbReference>
<keyword evidence="7 8" id="KW-0472">Membrane</keyword>
<sequence length="438" mass="48755">MSDVHAQTVPFVRKSMLPEAEPPARQRGVPLWLRENLFSGWFNTILTILGAAAAIWLVASILPWMLRGVWNADSLRECRDIVIERYGEGVTGACWAMIRERWPQYIFGMYPQDIFWRPTLAFVLLLVAIAPVLYLSLPRKLLIFSALYPALAYWLLWGGTIWLPVMVLVGFALGWGALRLVLPRFGAIVATAVAVLVPVLWWGLLAGDAAQDLQGLVPLALRPVGSAAFGGFLLSFVLGVTGVSLSLPLGLLLSLGRRSDLPLIHYLCVGFIEFIRGVPLITLLFTASLLLNYFLPPNSDFDIILRVIIMVTLFAAAYIAEVIRGALAALPRGQYEAADALGLDYWKAQRLIILPQALKISIPGIVSTFIGLFKDTTLVVFIGLRDPLKGVTDMIRQTTAWKGIYWEPYIFVGALFFVICFSMSRYAMYLERKLERGH</sequence>
<feature type="transmembrane region" description="Helical" evidence="8">
    <location>
        <begin position="114"/>
        <end position="134"/>
    </location>
</feature>
<feature type="transmembrane region" description="Helical" evidence="8">
    <location>
        <begin position="41"/>
        <end position="66"/>
    </location>
</feature>
<dbReference type="EMBL" id="QJTE01000002">
    <property type="protein sequence ID" value="PYE84946.1"/>
    <property type="molecule type" value="Genomic_DNA"/>
</dbReference>
<feature type="transmembrane region" description="Helical" evidence="8">
    <location>
        <begin position="154"/>
        <end position="178"/>
    </location>
</feature>
<evidence type="ECO:0000256" key="5">
    <source>
        <dbReference type="ARBA" id="ARBA00022692"/>
    </source>
</evidence>
<evidence type="ECO:0000256" key="4">
    <source>
        <dbReference type="ARBA" id="ARBA00022475"/>
    </source>
</evidence>
<evidence type="ECO:0000256" key="1">
    <source>
        <dbReference type="ARBA" id="ARBA00004429"/>
    </source>
</evidence>
<dbReference type="PANTHER" id="PTHR30614:SF41">
    <property type="entry name" value="INNER MEMBRANE AMINO-ACID ABC TRANSPORTER PERMEASE PROTEIN YHDY"/>
    <property type="match status" value="1"/>
</dbReference>
<gene>
    <name evidence="10" type="ORF">DFP88_102750</name>
</gene>
<keyword evidence="5 8" id="KW-0812">Transmembrane</keyword>
<evidence type="ECO:0000256" key="3">
    <source>
        <dbReference type="ARBA" id="ARBA00022448"/>
    </source>
</evidence>
<dbReference type="InterPro" id="IPR035906">
    <property type="entry name" value="MetI-like_sf"/>
</dbReference>
<dbReference type="GO" id="GO:0006865">
    <property type="term" value="P:amino acid transport"/>
    <property type="evidence" value="ECO:0007669"/>
    <property type="project" value="TreeGrafter"/>
</dbReference>
<dbReference type="PROSITE" id="PS50928">
    <property type="entry name" value="ABC_TM1"/>
    <property type="match status" value="1"/>
</dbReference>
<keyword evidence="3 8" id="KW-0813">Transport</keyword>
<feature type="transmembrane region" description="Helical" evidence="8">
    <location>
        <begin position="224"/>
        <end position="251"/>
    </location>
</feature>
<comment type="subcellular location">
    <subcellularLocation>
        <location evidence="1">Cell inner membrane</location>
        <topology evidence="1">Multi-pass membrane protein</topology>
    </subcellularLocation>
    <subcellularLocation>
        <location evidence="8">Cell membrane</location>
        <topology evidence="8">Multi-pass membrane protein</topology>
    </subcellularLocation>
</comment>
<keyword evidence="4" id="KW-1003">Cell membrane</keyword>
<dbReference type="Pfam" id="PF00528">
    <property type="entry name" value="BPD_transp_1"/>
    <property type="match status" value="1"/>
</dbReference>
<keyword evidence="6 8" id="KW-1133">Transmembrane helix</keyword>
<proteinExistence type="inferred from homology"/>
<dbReference type="AlphaFoldDB" id="A0A318SX19"/>
<feature type="transmembrane region" description="Helical" evidence="8">
    <location>
        <begin position="303"/>
        <end position="323"/>
    </location>
</feature>
<dbReference type="InterPro" id="IPR000515">
    <property type="entry name" value="MetI-like"/>
</dbReference>
<protein>
    <submittedName>
        <fullName evidence="10">L-glutamine ABC transporter membrane protein /L-glutamate ABC transporter membrane protein /L-aspartate ABC transporter membrane protein /L-asparagine ABC transporter membrane protein</fullName>
    </submittedName>
</protein>
<dbReference type="RefSeq" id="WP_110813978.1">
    <property type="nucleotide sequence ID" value="NZ_QJTE01000002.1"/>
</dbReference>
<evidence type="ECO:0000256" key="7">
    <source>
        <dbReference type="ARBA" id="ARBA00023136"/>
    </source>
</evidence>
<feature type="domain" description="ABC transmembrane type-1" evidence="9">
    <location>
        <begin position="232"/>
        <end position="427"/>
    </location>
</feature>
<evidence type="ECO:0000256" key="2">
    <source>
        <dbReference type="ARBA" id="ARBA00010072"/>
    </source>
</evidence>
<dbReference type="SUPFAM" id="SSF161098">
    <property type="entry name" value="MetI-like"/>
    <property type="match status" value="1"/>
</dbReference>
<dbReference type="GO" id="GO:0022857">
    <property type="term" value="F:transmembrane transporter activity"/>
    <property type="evidence" value="ECO:0007669"/>
    <property type="project" value="InterPro"/>
</dbReference>
<dbReference type="Gene3D" id="1.10.3720.10">
    <property type="entry name" value="MetI-like"/>
    <property type="match status" value="1"/>
</dbReference>
<name>A0A318SX19_9RHOB</name>
<evidence type="ECO:0000313" key="10">
    <source>
        <dbReference type="EMBL" id="PYE84946.1"/>
    </source>
</evidence>
<dbReference type="PANTHER" id="PTHR30614">
    <property type="entry name" value="MEMBRANE COMPONENT OF AMINO ACID ABC TRANSPORTER"/>
    <property type="match status" value="1"/>
</dbReference>
<feature type="transmembrane region" description="Helical" evidence="8">
    <location>
        <begin position="360"/>
        <end position="384"/>
    </location>
</feature>
<feature type="transmembrane region" description="Helical" evidence="8">
    <location>
        <begin position="263"/>
        <end position="291"/>
    </location>
</feature>
<keyword evidence="11" id="KW-1185">Reference proteome</keyword>
<comment type="similarity">
    <text evidence="2">Belongs to the binding-protein-dependent transport system permease family. HisMQ subfamily.</text>
</comment>
<accession>A0A318SX19</accession>
<organism evidence="10 11">
    <name type="scientific">Pseudoroseicyclus aestuarii</name>
    <dbReference type="NCBI Taxonomy" id="1795041"/>
    <lineage>
        <taxon>Bacteria</taxon>
        <taxon>Pseudomonadati</taxon>
        <taxon>Pseudomonadota</taxon>
        <taxon>Alphaproteobacteria</taxon>
        <taxon>Rhodobacterales</taxon>
        <taxon>Paracoccaceae</taxon>
        <taxon>Pseudoroseicyclus</taxon>
    </lineage>
</organism>
<reference evidence="10 11" key="1">
    <citation type="submission" date="2018-06" db="EMBL/GenBank/DDBJ databases">
        <title>Genomic Encyclopedia of Type Strains, Phase III (KMG-III): the genomes of soil and plant-associated and newly described type strains.</title>
        <authorList>
            <person name="Whitman W."/>
        </authorList>
    </citation>
    <scope>NUCLEOTIDE SEQUENCE [LARGE SCALE GENOMIC DNA]</scope>
    <source>
        <strain evidence="10 11">CECT 9025</strain>
    </source>
</reference>
<comment type="caution">
    <text evidence="10">The sequence shown here is derived from an EMBL/GenBank/DDBJ whole genome shotgun (WGS) entry which is preliminary data.</text>
</comment>
<dbReference type="NCBIfam" id="TIGR01726">
    <property type="entry name" value="HEQRo_perm_3TM"/>
    <property type="match status" value="1"/>
</dbReference>
<dbReference type="OrthoDB" id="9771188at2"/>
<evidence type="ECO:0000259" key="9">
    <source>
        <dbReference type="PROSITE" id="PS50928"/>
    </source>
</evidence>
<feature type="transmembrane region" description="Helical" evidence="8">
    <location>
        <begin position="404"/>
        <end position="428"/>
    </location>
</feature>
<evidence type="ECO:0000256" key="8">
    <source>
        <dbReference type="RuleBase" id="RU363032"/>
    </source>
</evidence>
<feature type="transmembrane region" description="Helical" evidence="8">
    <location>
        <begin position="185"/>
        <end position="204"/>
    </location>
</feature>